<dbReference type="Proteomes" id="UP000663848">
    <property type="component" value="Unassembled WGS sequence"/>
</dbReference>
<feature type="repeat" description="TPR" evidence="3">
    <location>
        <begin position="678"/>
        <end position="711"/>
    </location>
</feature>
<name>A0A818BLK2_9BILA</name>
<dbReference type="Gene3D" id="1.25.40.10">
    <property type="entry name" value="Tetratricopeptide repeat domain"/>
    <property type="match status" value="3"/>
</dbReference>
<dbReference type="Pfam" id="PF13374">
    <property type="entry name" value="TPR_10"/>
    <property type="match status" value="1"/>
</dbReference>
<feature type="repeat" description="TPR" evidence="3">
    <location>
        <begin position="474"/>
        <end position="507"/>
    </location>
</feature>
<dbReference type="Proteomes" id="UP000663872">
    <property type="component" value="Unassembled WGS sequence"/>
</dbReference>
<dbReference type="Pfam" id="PF13424">
    <property type="entry name" value="TPR_12"/>
    <property type="match status" value="3"/>
</dbReference>
<proteinExistence type="predicted"/>
<feature type="repeat" description="TPR" evidence="3">
    <location>
        <begin position="633"/>
        <end position="666"/>
    </location>
</feature>
<evidence type="ECO:0000256" key="2">
    <source>
        <dbReference type="ARBA" id="ARBA00022803"/>
    </source>
</evidence>
<dbReference type="EMBL" id="CAJNYD010002402">
    <property type="protein sequence ID" value="CAF3416623.1"/>
    <property type="molecule type" value="Genomic_DNA"/>
</dbReference>
<accession>A0A818BLK2</accession>
<dbReference type="Proteomes" id="UP000663851">
    <property type="component" value="Unassembled WGS sequence"/>
</dbReference>
<dbReference type="InterPro" id="IPR019734">
    <property type="entry name" value="TPR_rpt"/>
</dbReference>
<gene>
    <name evidence="5" type="ORF">GRG538_LOCUS16124</name>
    <name evidence="6" type="ORF">HFQ381_LOCUS24732</name>
    <name evidence="4" type="ORF">LUA448_LOCUS19029</name>
    <name evidence="7" type="ORF">QYT958_LOCUS21840</name>
</gene>
<keyword evidence="1" id="KW-0677">Repeat</keyword>
<dbReference type="PANTHER" id="PTHR45641:SF19">
    <property type="entry name" value="NEPHROCYSTIN-3"/>
    <property type="match status" value="1"/>
</dbReference>
<feature type="repeat" description="TPR" evidence="3">
    <location>
        <begin position="512"/>
        <end position="545"/>
    </location>
</feature>
<dbReference type="EMBL" id="CAJNYT010002575">
    <property type="protein sequence ID" value="CAF3477780.1"/>
    <property type="molecule type" value="Genomic_DNA"/>
</dbReference>
<keyword evidence="2 3" id="KW-0802">TPR repeat</keyword>
<feature type="repeat" description="TPR" evidence="3">
    <location>
        <begin position="549"/>
        <end position="582"/>
    </location>
</feature>
<dbReference type="EMBL" id="CAJOBR010004061">
    <property type="protein sequence ID" value="CAF4765013.1"/>
    <property type="molecule type" value="Genomic_DNA"/>
</dbReference>
<evidence type="ECO:0000313" key="6">
    <source>
        <dbReference type="EMBL" id="CAF4462049.1"/>
    </source>
</evidence>
<dbReference type="PROSITE" id="PS50293">
    <property type="entry name" value="TPR_REGION"/>
    <property type="match status" value="1"/>
</dbReference>
<dbReference type="AlphaFoldDB" id="A0A818BLK2"/>
<evidence type="ECO:0000313" key="8">
    <source>
        <dbReference type="Proteomes" id="UP000663833"/>
    </source>
</evidence>
<dbReference type="Proteomes" id="UP000663833">
    <property type="component" value="Unassembled WGS sequence"/>
</dbReference>
<evidence type="ECO:0000256" key="3">
    <source>
        <dbReference type="PROSITE-ProRule" id="PRU00339"/>
    </source>
</evidence>
<dbReference type="InterPro" id="IPR011990">
    <property type="entry name" value="TPR-like_helical_dom_sf"/>
</dbReference>
<dbReference type="SUPFAM" id="SSF81901">
    <property type="entry name" value="HCP-like"/>
    <property type="match status" value="1"/>
</dbReference>
<protein>
    <recommendedName>
        <fullName evidence="9">NAD(P)(+)--arginine ADP-ribosyltransferase</fullName>
    </recommendedName>
</protein>
<dbReference type="PROSITE" id="PS50005">
    <property type="entry name" value="TPR"/>
    <property type="match status" value="7"/>
</dbReference>
<evidence type="ECO:0000313" key="4">
    <source>
        <dbReference type="EMBL" id="CAF3416623.1"/>
    </source>
</evidence>
<dbReference type="SUPFAM" id="SSF56399">
    <property type="entry name" value="ADP-ribosylation"/>
    <property type="match status" value="1"/>
</dbReference>
<feature type="repeat" description="TPR" evidence="3">
    <location>
        <begin position="591"/>
        <end position="624"/>
    </location>
</feature>
<dbReference type="EMBL" id="CAJOBO010002653">
    <property type="protein sequence ID" value="CAF4462049.1"/>
    <property type="molecule type" value="Genomic_DNA"/>
</dbReference>
<evidence type="ECO:0008006" key="9">
    <source>
        <dbReference type="Google" id="ProtNLM"/>
    </source>
</evidence>
<dbReference type="Pfam" id="PF13181">
    <property type="entry name" value="TPR_8"/>
    <property type="match status" value="1"/>
</dbReference>
<dbReference type="PANTHER" id="PTHR45641">
    <property type="entry name" value="TETRATRICOPEPTIDE REPEAT PROTEIN (AFU_ORTHOLOGUE AFUA_6G03870)"/>
    <property type="match status" value="1"/>
</dbReference>
<sequence length="832" mass="95727">MGRQQKKVRRKRIGNKKQTRCGLRLAHLPLPFGASVDLNTFTRILLYAGDQTLDNEWYKVRRQLNELDSDMQIFDSLENCIKYIKQDYVEKLYLLVLKSNKMGIRHIQKSIIDACSSSQLTHFYILNGQQAHLGDEEIIIDGTCDNDDDENNPEIQNNSNQMFVSMAVYDVAHGQEISVRDLTKDQARFMWFQLLLDVLLRLPRKQINMNDMLQVARAHYSSDLVELKKIDEFTSDYQATKAIWWYTNDSFAYRLLNRAFRTQDFRVIFTFRFFILDLFTQLAKEERKVMSSLPKKTFRGQFLPIEEFETIKKNAGGLISMNTFTSTTTDSHVAFIYAGDGSRLPSYVSVVFEIDLKIDNKNQSFERPFACIADHSSKHGEKEILFSMGTIFRVISVKEYDSTWLIGLEIETQVKECLSKLTAYLRTENMHPIASELTLGDFLLNMGELHQAQQFYAIMLQQQVLSDSSDGEKALLYNSIGILHIDRGDYCAARKLFKQAHTIAKNDHSLLSSTLNNLGLVDLNQGRYKRALEHFQRAKRCRPPAKRLANILSNIASIFINRGQFKKARSYLRRAMTAEEKYLPPLHFDFASSYENLGVVEMNIGNYVKSLSLLEKSLSIYQQSLPSNHHLMAHALNNLGVLHTHMGDFDRAREYYEQALKIQLSSFERTQDQHLLVAQSLNNLGTLQFEKDDFSAAESSFQRALDIKLAIEGLDSSSHLSLANGYNNLAMIQLKQGRFEEALANFERTLQIELPIGNMADIAVTYNNIGGVYHEKNNFIKAKYFYKKAATKALTVLSRHHPSVVLYKNNMEKARKNIRKDKFRKSVDNGEK</sequence>
<dbReference type="Gene3D" id="3.90.176.10">
    <property type="entry name" value="Toxin ADP-ribosyltransferase, Chain A, domain 1"/>
    <property type="match status" value="1"/>
</dbReference>
<organism evidence="4 8">
    <name type="scientific">Rotaria socialis</name>
    <dbReference type="NCBI Taxonomy" id="392032"/>
    <lineage>
        <taxon>Eukaryota</taxon>
        <taxon>Metazoa</taxon>
        <taxon>Spiralia</taxon>
        <taxon>Gnathifera</taxon>
        <taxon>Rotifera</taxon>
        <taxon>Eurotatoria</taxon>
        <taxon>Bdelloidea</taxon>
        <taxon>Philodinida</taxon>
        <taxon>Philodinidae</taxon>
        <taxon>Rotaria</taxon>
    </lineage>
</organism>
<evidence type="ECO:0000256" key="1">
    <source>
        <dbReference type="ARBA" id="ARBA00022737"/>
    </source>
</evidence>
<evidence type="ECO:0000313" key="5">
    <source>
        <dbReference type="EMBL" id="CAF3477780.1"/>
    </source>
</evidence>
<evidence type="ECO:0000313" key="7">
    <source>
        <dbReference type="EMBL" id="CAF4765013.1"/>
    </source>
</evidence>
<dbReference type="SMART" id="SM00028">
    <property type="entry name" value="TPR"/>
    <property type="match status" value="8"/>
</dbReference>
<feature type="repeat" description="TPR" evidence="3">
    <location>
        <begin position="723"/>
        <end position="756"/>
    </location>
</feature>
<reference evidence="4" key="1">
    <citation type="submission" date="2021-02" db="EMBL/GenBank/DDBJ databases">
        <authorList>
            <person name="Nowell W R."/>
        </authorList>
    </citation>
    <scope>NUCLEOTIDE SEQUENCE</scope>
</reference>
<comment type="caution">
    <text evidence="4">The sequence shown here is derived from an EMBL/GenBank/DDBJ whole genome shotgun (WGS) entry which is preliminary data.</text>
</comment>